<evidence type="ECO:0000313" key="3">
    <source>
        <dbReference type="EMBL" id="CAF4806326.1"/>
    </source>
</evidence>
<proteinExistence type="predicted"/>
<dbReference type="InterPro" id="IPR019220">
    <property type="entry name" value="DUF2135"/>
</dbReference>
<feature type="non-terminal residue" evidence="3">
    <location>
        <position position="74"/>
    </location>
</feature>
<evidence type="ECO:0000259" key="1">
    <source>
        <dbReference type="Pfam" id="PF09906"/>
    </source>
</evidence>
<organism evidence="3 4">
    <name type="scientific">Rotaria magnacalcarata</name>
    <dbReference type="NCBI Taxonomy" id="392030"/>
    <lineage>
        <taxon>Eukaryota</taxon>
        <taxon>Metazoa</taxon>
        <taxon>Spiralia</taxon>
        <taxon>Gnathifera</taxon>
        <taxon>Rotifera</taxon>
        <taxon>Eurotatoria</taxon>
        <taxon>Bdelloidea</taxon>
        <taxon>Philodinida</taxon>
        <taxon>Philodinidae</taxon>
        <taxon>Rotaria</taxon>
    </lineage>
</organism>
<dbReference type="EMBL" id="CAJOBH010135014">
    <property type="protein sequence ID" value="CAF4777217.1"/>
    <property type="molecule type" value="Genomic_DNA"/>
</dbReference>
<dbReference type="Proteomes" id="UP000681967">
    <property type="component" value="Unassembled WGS sequence"/>
</dbReference>
<dbReference type="AlphaFoldDB" id="A0A8S3B822"/>
<sequence length="74" mass="8568">MLSRDFTTGYGPEEYLLRKAAKGTYIVRTQCYANHEQSLTGATTIMVHIYKYYGQSNQQKEIVTLRLNSNQKMN</sequence>
<name>A0A8S3B822_9BILA</name>
<protein>
    <recommendedName>
        <fullName evidence="1">DUF2135 domain-containing protein</fullName>
    </recommendedName>
</protein>
<dbReference type="EMBL" id="CAJOBH010141239">
    <property type="protein sequence ID" value="CAF4806326.1"/>
    <property type="molecule type" value="Genomic_DNA"/>
</dbReference>
<reference evidence="3" key="1">
    <citation type="submission" date="2021-02" db="EMBL/GenBank/DDBJ databases">
        <authorList>
            <person name="Nowell W R."/>
        </authorList>
    </citation>
    <scope>NUCLEOTIDE SEQUENCE</scope>
</reference>
<evidence type="ECO:0000313" key="2">
    <source>
        <dbReference type="EMBL" id="CAF4777217.1"/>
    </source>
</evidence>
<gene>
    <name evidence="2" type="ORF">BYL167_LOCUS47154</name>
    <name evidence="3" type="ORF">BYL167_LOCUS48366</name>
</gene>
<accession>A0A8S3B822</accession>
<dbReference type="Pfam" id="PF09906">
    <property type="entry name" value="DUF2135"/>
    <property type="match status" value="1"/>
</dbReference>
<comment type="caution">
    <text evidence="3">The sequence shown here is derived from an EMBL/GenBank/DDBJ whole genome shotgun (WGS) entry which is preliminary data.</text>
</comment>
<evidence type="ECO:0000313" key="4">
    <source>
        <dbReference type="Proteomes" id="UP000681967"/>
    </source>
</evidence>
<feature type="domain" description="DUF2135" evidence="1">
    <location>
        <begin position="20"/>
        <end position="67"/>
    </location>
</feature>